<dbReference type="SUPFAM" id="SSF56112">
    <property type="entry name" value="Protein kinase-like (PK-like)"/>
    <property type="match status" value="1"/>
</dbReference>
<protein>
    <recommendedName>
        <fullName evidence="1">non-specific serine/threonine protein kinase</fullName>
        <ecNumber evidence="1">2.7.11.1</ecNumber>
    </recommendedName>
</protein>
<feature type="compositionally biased region" description="Polar residues" evidence="10">
    <location>
        <begin position="522"/>
        <end position="534"/>
    </location>
</feature>
<feature type="compositionally biased region" description="Polar residues" evidence="10">
    <location>
        <begin position="600"/>
        <end position="629"/>
    </location>
</feature>
<dbReference type="InterPro" id="IPR000719">
    <property type="entry name" value="Prot_kinase_dom"/>
</dbReference>
<evidence type="ECO:0000256" key="1">
    <source>
        <dbReference type="ARBA" id="ARBA00012513"/>
    </source>
</evidence>
<evidence type="ECO:0000256" key="5">
    <source>
        <dbReference type="ARBA" id="ARBA00022777"/>
    </source>
</evidence>
<comment type="catalytic activity">
    <reaction evidence="7">
        <text>L-threonyl-[protein] + ATP = O-phospho-L-threonyl-[protein] + ADP + H(+)</text>
        <dbReference type="Rhea" id="RHEA:46608"/>
        <dbReference type="Rhea" id="RHEA-COMP:11060"/>
        <dbReference type="Rhea" id="RHEA-COMP:11605"/>
        <dbReference type="ChEBI" id="CHEBI:15378"/>
        <dbReference type="ChEBI" id="CHEBI:30013"/>
        <dbReference type="ChEBI" id="CHEBI:30616"/>
        <dbReference type="ChEBI" id="CHEBI:61977"/>
        <dbReference type="ChEBI" id="CHEBI:456216"/>
        <dbReference type="EC" id="2.7.11.1"/>
    </reaction>
</comment>
<dbReference type="Pfam" id="PF00069">
    <property type="entry name" value="Pkinase"/>
    <property type="match status" value="1"/>
</dbReference>
<keyword evidence="2" id="KW-0723">Serine/threonine-protein kinase</keyword>
<sequence length="698" mass="78512">MASVLNWVNKQVANAQSAVKKVVEAEEIPINGSRYRVVRKLGEGGYAFVYLVEDVDTGREYALKKMIAGDKEAQEIAKMEIKIMRSYKNAPNLVRYFGSCMKNVQGRRMTEYFVLMELCKRGALLDQITERIENDRYYSERQILRMFRQTCKAVSWFHTRNPPIQHRDLKIENLLMTADGTIKLCDFGSCTVRSKKYTTRSEILQEEERIQKYTTNCYMAPEMADLYKHEVISEKVDIWALGCILYVMAFFEHPFQDKGALAIINGTYKVPSGHKYSSALPAMIKNILVKKPKKRPDIQKLLQMIDLWEDSLDSGKKPDFKGLMTSKATKGGSASASASASDGESSEDEKEKERRKAAKRARKKLEKKKKKEMEKKEKEAKQRALEAAARRQARRKAKSGQQNYDDFEVDWSKQSGGGSAKAPQQPQADEAEFDVDWDEGMGANGANGNSANGTSSKQSWDPFEDDSKPSTGGDIFSVLESSNDSKSKPSMPRAPSGVNVSSSSGPRPPSSSGMRPPSSSNIQRSLSQTVHPSYNQPPPQHMHHQSFIPQQNVYGMQQGYAHSMGRGHMQNWQGANPYMMQQQHQQQQYYMYQNQHMSQRSFARQNSAGAAQLHPPSQQPTRAHSTGDINSLADAFSNTGFQQSQPSAQQQQPATNGNNFNSDPFANVGFTDHTPQKPKNKEQKEKDIFESLGEFGGF</sequence>
<keyword evidence="6 9" id="KW-0067">ATP-binding</keyword>
<evidence type="ECO:0000256" key="7">
    <source>
        <dbReference type="ARBA" id="ARBA00047899"/>
    </source>
</evidence>
<dbReference type="PROSITE" id="PS50011">
    <property type="entry name" value="PROTEIN_KINASE_DOM"/>
    <property type="match status" value="1"/>
</dbReference>
<dbReference type="InterPro" id="IPR008271">
    <property type="entry name" value="Ser/Thr_kinase_AS"/>
</dbReference>
<feature type="compositionally biased region" description="Low complexity" evidence="10">
    <location>
        <begin position="325"/>
        <end position="343"/>
    </location>
</feature>
<evidence type="ECO:0000259" key="11">
    <source>
        <dbReference type="PROSITE" id="PS50011"/>
    </source>
</evidence>
<feature type="compositionally biased region" description="Low complexity" evidence="10">
    <location>
        <begin position="495"/>
        <end position="521"/>
    </location>
</feature>
<gene>
    <name evidence="12" type="ORF">NSPH01132_LOCUS464</name>
</gene>
<feature type="compositionally biased region" description="Polar residues" evidence="10">
    <location>
        <begin position="655"/>
        <end position="664"/>
    </location>
</feature>
<evidence type="ECO:0000256" key="2">
    <source>
        <dbReference type="ARBA" id="ARBA00022527"/>
    </source>
</evidence>
<dbReference type="EC" id="2.7.11.1" evidence="1"/>
<feature type="compositionally biased region" description="Low complexity" evidence="10">
    <location>
        <begin position="642"/>
        <end position="654"/>
    </location>
</feature>
<dbReference type="InterPro" id="IPR011009">
    <property type="entry name" value="Kinase-like_dom_sf"/>
</dbReference>
<evidence type="ECO:0000256" key="3">
    <source>
        <dbReference type="ARBA" id="ARBA00022679"/>
    </source>
</evidence>
<dbReference type="PANTHER" id="PTHR22967:SF57">
    <property type="entry name" value="AUXILIN, ISOFORM A-RELATED"/>
    <property type="match status" value="1"/>
</dbReference>
<dbReference type="PROSITE" id="PS00108">
    <property type="entry name" value="PROTEIN_KINASE_ST"/>
    <property type="match status" value="1"/>
</dbReference>
<feature type="region of interest" description="Disordered" evidence="10">
    <location>
        <begin position="600"/>
        <end position="698"/>
    </location>
</feature>
<evidence type="ECO:0000313" key="12">
    <source>
        <dbReference type="EMBL" id="CAD9650367.1"/>
    </source>
</evidence>
<evidence type="ECO:0000256" key="6">
    <source>
        <dbReference type="ARBA" id="ARBA00022840"/>
    </source>
</evidence>
<dbReference type="SMART" id="SM00220">
    <property type="entry name" value="S_TKc"/>
    <property type="match status" value="1"/>
</dbReference>
<dbReference type="PANTHER" id="PTHR22967">
    <property type="entry name" value="SERINE/THREONINE PROTEIN KINASE"/>
    <property type="match status" value="1"/>
</dbReference>
<reference evidence="12" key="1">
    <citation type="submission" date="2021-01" db="EMBL/GenBank/DDBJ databases">
        <authorList>
            <person name="Corre E."/>
            <person name="Pelletier E."/>
            <person name="Niang G."/>
            <person name="Scheremetjew M."/>
            <person name="Finn R."/>
            <person name="Kale V."/>
            <person name="Holt S."/>
            <person name="Cochrane G."/>
            <person name="Meng A."/>
            <person name="Brown T."/>
            <person name="Cohen L."/>
        </authorList>
    </citation>
    <scope>NUCLEOTIDE SEQUENCE</scope>
    <source>
        <strain evidence="12">BC52</strain>
    </source>
</reference>
<dbReference type="GO" id="GO:0004674">
    <property type="term" value="F:protein serine/threonine kinase activity"/>
    <property type="evidence" value="ECO:0007669"/>
    <property type="project" value="UniProtKB-KW"/>
</dbReference>
<dbReference type="GO" id="GO:0005737">
    <property type="term" value="C:cytoplasm"/>
    <property type="evidence" value="ECO:0007669"/>
    <property type="project" value="TreeGrafter"/>
</dbReference>
<keyword evidence="3" id="KW-0808">Transferase</keyword>
<accession>A0A7S2VU50</accession>
<dbReference type="GO" id="GO:0005524">
    <property type="term" value="F:ATP binding"/>
    <property type="evidence" value="ECO:0007669"/>
    <property type="project" value="UniProtKB-UniRule"/>
</dbReference>
<dbReference type="Gene3D" id="1.10.510.10">
    <property type="entry name" value="Transferase(Phosphotransferase) domain 1"/>
    <property type="match status" value="1"/>
</dbReference>
<feature type="compositionally biased region" description="Basic and acidic residues" evidence="10">
    <location>
        <begin position="371"/>
        <end position="384"/>
    </location>
</feature>
<feature type="compositionally biased region" description="Acidic residues" evidence="10">
    <location>
        <begin position="429"/>
        <end position="439"/>
    </location>
</feature>
<evidence type="ECO:0000256" key="9">
    <source>
        <dbReference type="PROSITE-ProRule" id="PRU10141"/>
    </source>
</evidence>
<evidence type="ECO:0000256" key="8">
    <source>
        <dbReference type="ARBA" id="ARBA00048679"/>
    </source>
</evidence>
<feature type="domain" description="Protein kinase" evidence="11">
    <location>
        <begin position="35"/>
        <end position="309"/>
    </location>
</feature>
<evidence type="ECO:0000256" key="4">
    <source>
        <dbReference type="ARBA" id="ARBA00022741"/>
    </source>
</evidence>
<feature type="binding site" evidence="9">
    <location>
        <position position="64"/>
    </location>
    <ligand>
        <name>ATP</name>
        <dbReference type="ChEBI" id="CHEBI:30616"/>
    </ligand>
</feature>
<comment type="catalytic activity">
    <reaction evidence="8">
        <text>L-seryl-[protein] + ATP = O-phospho-L-seryl-[protein] + ADP + H(+)</text>
        <dbReference type="Rhea" id="RHEA:17989"/>
        <dbReference type="Rhea" id="RHEA-COMP:9863"/>
        <dbReference type="Rhea" id="RHEA-COMP:11604"/>
        <dbReference type="ChEBI" id="CHEBI:15378"/>
        <dbReference type="ChEBI" id="CHEBI:29999"/>
        <dbReference type="ChEBI" id="CHEBI:30616"/>
        <dbReference type="ChEBI" id="CHEBI:83421"/>
        <dbReference type="ChEBI" id="CHEBI:456216"/>
        <dbReference type="EC" id="2.7.11.1"/>
    </reaction>
</comment>
<keyword evidence="5" id="KW-0418">Kinase</keyword>
<feature type="region of interest" description="Disordered" evidence="10">
    <location>
        <begin position="323"/>
        <end position="544"/>
    </location>
</feature>
<dbReference type="InterPro" id="IPR017441">
    <property type="entry name" value="Protein_kinase_ATP_BS"/>
</dbReference>
<feature type="compositionally biased region" description="Basic and acidic residues" evidence="10">
    <location>
        <begin position="679"/>
        <end position="689"/>
    </location>
</feature>
<evidence type="ECO:0000256" key="10">
    <source>
        <dbReference type="SAM" id="MobiDB-lite"/>
    </source>
</evidence>
<dbReference type="PROSITE" id="PS00107">
    <property type="entry name" value="PROTEIN_KINASE_ATP"/>
    <property type="match status" value="1"/>
</dbReference>
<name>A0A7S2VU50_9EUKA</name>
<dbReference type="EMBL" id="HBHC01000825">
    <property type="protein sequence ID" value="CAD9650367.1"/>
    <property type="molecule type" value="Transcribed_RNA"/>
</dbReference>
<organism evidence="12">
    <name type="scientific">Norrisiella sphaerica</name>
    <dbReference type="NCBI Taxonomy" id="552664"/>
    <lineage>
        <taxon>Eukaryota</taxon>
        <taxon>Sar</taxon>
        <taxon>Rhizaria</taxon>
        <taxon>Cercozoa</taxon>
        <taxon>Chlorarachniophyceae</taxon>
        <taxon>Norrisiella</taxon>
    </lineage>
</organism>
<proteinExistence type="predicted"/>
<keyword evidence="4 9" id="KW-0547">Nucleotide-binding</keyword>
<dbReference type="AlphaFoldDB" id="A0A7S2VU50"/>
<feature type="compositionally biased region" description="Basic residues" evidence="10">
    <location>
        <begin position="355"/>
        <end position="370"/>
    </location>
</feature>
<feature type="compositionally biased region" description="Low complexity" evidence="10">
    <location>
        <begin position="444"/>
        <end position="456"/>
    </location>
</feature>